<dbReference type="PANTHER" id="PTHR43156">
    <property type="entry name" value="STAGE II SPORULATION PROTEIN E-RELATED"/>
    <property type="match status" value="1"/>
</dbReference>
<dbReference type="SUPFAM" id="SSF81606">
    <property type="entry name" value="PP2C-like"/>
    <property type="match status" value="1"/>
</dbReference>
<keyword evidence="1" id="KW-0378">Hydrolase</keyword>
<feature type="transmembrane region" description="Helical" evidence="2">
    <location>
        <begin position="248"/>
        <end position="266"/>
    </location>
</feature>
<dbReference type="Proteomes" id="UP000886874">
    <property type="component" value="Unassembled WGS sequence"/>
</dbReference>
<accession>A0A9D1CNT9</accession>
<dbReference type="InterPro" id="IPR045768">
    <property type="entry name" value="SpoIIE_N"/>
</dbReference>
<dbReference type="Pfam" id="PF19732">
    <property type="entry name" value="SpoIIE_N"/>
    <property type="match status" value="1"/>
</dbReference>
<dbReference type="PANTHER" id="PTHR43156:SF2">
    <property type="entry name" value="STAGE II SPORULATION PROTEIN E"/>
    <property type="match status" value="1"/>
</dbReference>
<proteinExistence type="predicted"/>
<organism evidence="4 5">
    <name type="scientific">Candidatus Avoscillospira stercorigallinarum</name>
    <dbReference type="NCBI Taxonomy" id="2840708"/>
    <lineage>
        <taxon>Bacteria</taxon>
        <taxon>Bacillati</taxon>
        <taxon>Bacillota</taxon>
        <taxon>Clostridia</taxon>
        <taxon>Eubacteriales</taxon>
        <taxon>Oscillospiraceae</taxon>
        <taxon>Oscillospiraceae incertae sedis</taxon>
        <taxon>Candidatus Avoscillospira</taxon>
    </lineage>
</organism>
<dbReference type="EMBL" id="DVFN01000002">
    <property type="protein sequence ID" value="HIQ68719.1"/>
    <property type="molecule type" value="Genomic_DNA"/>
</dbReference>
<protein>
    <submittedName>
        <fullName evidence="4">SpoIIE family protein phosphatase</fullName>
    </submittedName>
</protein>
<feature type="transmembrane region" description="Helical" evidence="2">
    <location>
        <begin position="116"/>
        <end position="135"/>
    </location>
</feature>
<evidence type="ECO:0000313" key="5">
    <source>
        <dbReference type="Proteomes" id="UP000886874"/>
    </source>
</evidence>
<reference evidence="4" key="2">
    <citation type="journal article" date="2021" name="PeerJ">
        <title>Extensive microbial diversity within the chicken gut microbiome revealed by metagenomics and culture.</title>
        <authorList>
            <person name="Gilroy R."/>
            <person name="Ravi A."/>
            <person name="Getino M."/>
            <person name="Pursley I."/>
            <person name="Horton D.L."/>
            <person name="Alikhan N.F."/>
            <person name="Baker D."/>
            <person name="Gharbi K."/>
            <person name="Hall N."/>
            <person name="Watson M."/>
            <person name="Adriaenssens E.M."/>
            <person name="Foster-Nyarko E."/>
            <person name="Jarju S."/>
            <person name="Secka A."/>
            <person name="Antonio M."/>
            <person name="Oren A."/>
            <person name="Chaudhuri R.R."/>
            <person name="La Ragione R."/>
            <person name="Hildebrand F."/>
            <person name="Pallen M.J."/>
        </authorList>
    </citation>
    <scope>NUCLEOTIDE SEQUENCE</scope>
    <source>
        <strain evidence="4">ChiSjej2B20-13462</strain>
    </source>
</reference>
<sequence length="655" mass="68707">MGVNVRPAAREALRQLGNRWSGHPAASAVGQCLAAAAGGLILAGAAAGPVLLPLPLALSMALGLGLRSFGAYAGGCLGYALLWGWDRGMESMAAGLLAEACLCIFGDQLSRENRWFAPGSAAVFTLLVGFLFLLEQRFAPAAVWQLALRAGVASGGCVLFRRGLLEEGLTRLLLPAALVSGLCAWEAGGFSPGLAAGCMLSAAALPTPAALPAAVLCGLALELHPRGCGGAAAVLLLAALLARDRKRWLTAMGCWLLAVLAGVLLTGAGPQLLAAAILGGALARLLPAGRLFGWERAAGRGDARLTAAAGLFAQLAKTLEAAVPPRTDPETAAAFDRVADRVCRLCSQFDDCWGRRLGETCAMLDRAAPAMEARGKAVQEDLPEAFWSRCRHSEGFLAAINRELDDRSCRRQSRRRLYESRVVVARQFQTLARALVQPPQRTESAPRFTPELCCRSRGRGGAPLSGDQTASFCQGQWYYVLLCDGMGAGRAARAEAGTAVAVLRQLLQAGATPQEAMESLNGLYLLRDDGAFATVDLLQISLFSGEGTLYKWGAAPSYLKTKGEVRQIGTASPPPGIGAGEAHRPEETRLSLARGEMLVLVSDGAGGEMAERFIRQYGGHAPEDLATGVLRCTEAQGGEDDRTAAVLALRRAVSL</sequence>
<dbReference type="InterPro" id="IPR001932">
    <property type="entry name" value="PPM-type_phosphatase-like_dom"/>
</dbReference>
<keyword evidence="2" id="KW-0472">Membrane</keyword>
<feature type="transmembrane region" description="Helical" evidence="2">
    <location>
        <begin position="28"/>
        <end position="52"/>
    </location>
</feature>
<feature type="transmembrane region" description="Helical" evidence="2">
    <location>
        <begin position="64"/>
        <end position="85"/>
    </location>
</feature>
<reference evidence="4" key="1">
    <citation type="submission" date="2020-10" db="EMBL/GenBank/DDBJ databases">
        <authorList>
            <person name="Gilroy R."/>
        </authorList>
    </citation>
    <scope>NUCLEOTIDE SEQUENCE</scope>
    <source>
        <strain evidence="4">ChiSjej2B20-13462</strain>
    </source>
</reference>
<dbReference type="AlphaFoldDB" id="A0A9D1CNT9"/>
<dbReference type="InterPro" id="IPR036457">
    <property type="entry name" value="PPM-type-like_dom_sf"/>
</dbReference>
<feature type="domain" description="PPM-type phosphatase" evidence="3">
    <location>
        <begin position="449"/>
        <end position="651"/>
    </location>
</feature>
<dbReference type="GO" id="GO:0016791">
    <property type="term" value="F:phosphatase activity"/>
    <property type="evidence" value="ECO:0007669"/>
    <property type="project" value="TreeGrafter"/>
</dbReference>
<gene>
    <name evidence="4" type="ORF">IAA67_00075</name>
</gene>
<name>A0A9D1CNT9_9FIRM</name>
<keyword evidence="2" id="KW-0812">Transmembrane</keyword>
<dbReference type="Gene3D" id="3.60.40.10">
    <property type="entry name" value="PPM-type phosphatase domain"/>
    <property type="match status" value="1"/>
</dbReference>
<dbReference type="Pfam" id="PF07228">
    <property type="entry name" value="SpoIIE"/>
    <property type="match status" value="1"/>
</dbReference>
<evidence type="ECO:0000256" key="1">
    <source>
        <dbReference type="ARBA" id="ARBA00022801"/>
    </source>
</evidence>
<evidence type="ECO:0000259" key="3">
    <source>
        <dbReference type="SMART" id="SM00331"/>
    </source>
</evidence>
<keyword evidence="2" id="KW-1133">Transmembrane helix</keyword>
<dbReference type="InterPro" id="IPR052016">
    <property type="entry name" value="Bact_Sigma-Reg"/>
</dbReference>
<dbReference type="SMART" id="SM00331">
    <property type="entry name" value="PP2C_SIG"/>
    <property type="match status" value="1"/>
</dbReference>
<evidence type="ECO:0000256" key="2">
    <source>
        <dbReference type="SAM" id="Phobius"/>
    </source>
</evidence>
<evidence type="ECO:0000313" key="4">
    <source>
        <dbReference type="EMBL" id="HIQ68719.1"/>
    </source>
</evidence>
<comment type="caution">
    <text evidence="4">The sequence shown here is derived from an EMBL/GenBank/DDBJ whole genome shotgun (WGS) entry which is preliminary data.</text>
</comment>